<dbReference type="AlphaFoldDB" id="A0A6J4V8Y9"/>
<evidence type="ECO:0000256" key="1">
    <source>
        <dbReference type="SAM" id="MobiDB-lite"/>
    </source>
</evidence>
<feature type="non-terminal residue" evidence="2">
    <location>
        <position position="51"/>
    </location>
</feature>
<feature type="compositionally biased region" description="Polar residues" evidence="1">
    <location>
        <begin position="1"/>
        <end position="33"/>
    </location>
</feature>
<reference evidence="2" key="1">
    <citation type="submission" date="2020-02" db="EMBL/GenBank/DDBJ databases">
        <authorList>
            <person name="Meier V. D."/>
        </authorList>
    </citation>
    <scope>NUCLEOTIDE SEQUENCE</scope>
    <source>
        <strain evidence="2">AVDCRST_MAG87</strain>
    </source>
</reference>
<feature type="region of interest" description="Disordered" evidence="1">
    <location>
        <begin position="1"/>
        <end position="36"/>
    </location>
</feature>
<feature type="non-terminal residue" evidence="2">
    <location>
        <position position="1"/>
    </location>
</feature>
<proteinExistence type="predicted"/>
<name>A0A6J4V8Y9_9BACT</name>
<dbReference type="EMBL" id="CADCWJ010000563">
    <property type="protein sequence ID" value="CAA9572654.1"/>
    <property type="molecule type" value="Genomic_DNA"/>
</dbReference>
<gene>
    <name evidence="2" type="ORF">AVDCRST_MAG87-2574</name>
</gene>
<evidence type="ECO:0000313" key="2">
    <source>
        <dbReference type="EMBL" id="CAA9572654.1"/>
    </source>
</evidence>
<organism evidence="2">
    <name type="scientific">uncultured Thermomicrobiales bacterium</name>
    <dbReference type="NCBI Taxonomy" id="1645740"/>
    <lineage>
        <taxon>Bacteria</taxon>
        <taxon>Pseudomonadati</taxon>
        <taxon>Thermomicrobiota</taxon>
        <taxon>Thermomicrobia</taxon>
        <taxon>Thermomicrobiales</taxon>
        <taxon>environmental samples</taxon>
    </lineage>
</organism>
<accession>A0A6J4V8Y9</accession>
<protein>
    <submittedName>
        <fullName evidence="2">Uncharacterized protein</fullName>
    </submittedName>
</protein>
<sequence>WIRSTNGMRTSGSAPSTSMPLTFETPSSFSTEGRFSRGQALARTALHHNRY</sequence>